<feature type="domain" description="Integrase catalytic" evidence="2">
    <location>
        <begin position="307"/>
        <end position="561"/>
    </location>
</feature>
<dbReference type="Proteomes" id="UP001221328">
    <property type="component" value="Unassembled WGS sequence"/>
</dbReference>
<dbReference type="SUPFAM" id="SSF53098">
    <property type="entry name" value="Ribonuclease H-like"/>
    <property type="match status" value="1"/>
</dbReference>
<dbReference type="RefSeq" id="WP_272178573.1">
    <property type="nucleotide sequence ID" value="NZ_JAQOSK010000022.1"/>
</dbReference>
<organism evidence="3 4">
    <name type="scientific">Streptomyces gilvifuscus</name>
    <dbReference type="NCBI Taxonomy" id="1550617"/>
    <lineage>
        <taxon>Bacteria</taxon>
        <taxon>Bacillati</taxon>
        <taxon>Actinomycetota</taxon>
        <taxon>Actinomycetes</taxon>
        <taxon>Kitasatosporales</taxon>
        <taxon>Streptomycetaceae</taxon>
        <taxon>Streptomyces</taxon>
    </lineage>
</organism>
<dbReference type="Gene3D" id="3.30.420.10">
    <property type="entry name" value="Ribonuclease H-like superfamily/Ribonuclease H"/>
    <property type="match status" value="1"/>
</dbReference>
<dbReference type="InterPro" id="IPR001584">
    <property type="entry name" value="Integrase_cat-core"/>
</dbReference>
<feature type="region of interest" description="Disordered" evidence="1">
    <location>
        <begin position="764"/>
        <end position="787"/>
    </location>
</feature>
<dbReference type="EMBL" id="JAQOSK010000022">
    <property type="protein sequence ID" value="MDC2960425.1"/>
    <property type="molecule type" value="Genomic_DNA"/>
</dbReference>
<sequence length="824" mass="89832">MEPGPGAGQCDQCVGPIAVGDAPPGAQGRGVSEVLRERPRASGLAPRGIVAPGDRVRWMGGQYTVSALSGTTVNLVPAAGSMTPPITAAIQFLAVAEDFAVLDETGRPLASGPFPNWAMLEGVSPDCARDARLWQRHVIEVDTGLLPDVPEGSSPREGYDPDRFTLVERYQRKAAELSAVLDWKVSWKTVQRKRLAFRRDGIWGLVDKRCTRKSTLHGRTDARVVDLLLALHERQAKEQAATDARTLFRSLRRAARAALGPGVKVPADPTLYALLKRLGIHALQLRDPTRRRKDRFNRPAPPFGVSTATAPGELVQVDSTALDVKVLGDDGRPTQVELTAAIDVFTRSIIAAVLRPKTPGRRKTRQQTRALLSTGTSQGRATKAVDASLLLALCMVPAPMRPGFDAAASAARSDLPYEELLEVDARMEHAAARPVIMPETIVIDHGTVFAGQTFFDACSSLGITVRPARKRTPTDKAIVERTFESIKSLFSQRVNSYTGRDFSRRGKEIAPDQLWTLQELDDLLQEWIAIGWQARPHEELRSPYEPNLPPLTPNQVYAAGVQAAGYVPIPLGFRDYLELLPTAWVGVRDDGIRFKNRTYDNFKGEFEKNEIRNKPSGLKGKRRDGWELRYNPYTPEQVWLRDHRSDEWITAVFKHQHLIGAPWTQHLWETAASEHVARGGRHTDDENIAQVLDELLERAGCGPDEPGVVSVPDGYGPLPGLDAGWVPPGEGGFDPFAGAAALDLDALGPLTVLELGETSLYAPDAPSPADAADPALGRDTPGHTAPKAVPILADLDDLDDGLDNAARLLLDLPAETDSPHEDLS</sequence>
<protein>
    <recommendedName>
        <fullName evidence="2">Integrase catalytic domain-containing protein</fullName>
    </recommendedName>
</protein>
<dbReference type="InterPro" id="IPR012337">
    <property type="entry name" value="RNaseH-like_sf"/>
</dbReference>
<reference evidence="3 4" key="1">
    <citation type="journal article" date="2015" name="Int. J. Syst. Evol. Microbiol.">
        <title>Streptomyces gilvifuscus sp. nov., an actinomycete that produces antibacterial compounds isolated from soil.</title>
        <authorList>
            <person name="Nguyen T.M."/>
            <person name="Kim J."/>
        </authorList>
    </citation>
    <scope>NUCLEOTIDE SEQUENCE [LARGE SCALE GENOMIC DNA]</scope>
    <source>
        <strain evidence="3 4">T113</strain>
    </source>
</reference>
<keyword evidence="4" id="KW-1185">Reference proteome</keyword>
<gene>
    <name evidence="3" type="ORF">PO587_38980</name>
</gene>
<evidence type="ECO:0000313" key="3">
    <source>
        <dbReference type="EMBL" id="MDC2960425.1"/>
    </source>
</evidence>
<feature type="compositionally biased region" description="Low complexity" evidence="1">
    <location>
        <begin position="764"/>
        <end position="775"/>
    </location>
</feature>
<evidence type="ECO:0000256" key="1">
    <source>
        <dbReference type="SAM" id="MobiDB-lite"/>
    </source>
</evidence>
<dbReference type="PROSITE" id="PS50994">
    <property type="entry name" value="INTEGRASE"/>
    <property type="match status" value="1"/>
</dbReference>
<evidence type="ECO:0000313" key="4">
    <source>
        <dbReference type="Proteomes" id="UP001221328"/>
    </source>
</evidence>
<proteinExistence type="predicted"/>
<evidence type="ECO:0000259" key="2">
    <source>
        <dbReference type="PROSITE" id="PS50994"/>
    </source>
</evidence>
<dbReference type="InterPro" id="IPR036397">
    <property type="entry name" value="RNaseH_sf"/>
</dbReference>
<accession>A0ABT5G6K7</accession>
<comment type="caution">
    <text evidence="3">The sequence shown here is derived from an EMBL/GenBank/DDBJ whole genome shotgun (WGS) entry which is preliminary data.</text>
</comment>
<name>A0ABT5G6K7_9ACTN</name>